<protein>
    <submittedName>
        <fullName evidence="1">Uncharacterized protein</fullName>
    </submittedName>
</protein>
<dbReference type="AlphaFoldDB" id="A0AA36DMH3"/>
<sequence length="152" mass="17339">MTTRCSSVFFFITAVAILSFLSGVTPQAKDAYKSAMDVAKDVCHMSEREFRNYVSAAEKFKLQLYEHLSKCPTKCHKELYKKALAIQFKFNKLTLAAKGFLVQILGYAIEEMDEKVLKIQSVRRDFDILRVDKNSCEGLLHAFPELKKLGNC</sequence>
<dbReference type="EMBL" id="CATQJL010000001">
    <property type="protein sequence ID" value="CAJ0589289.1"/>
    <property type="molecule type" value="Genomic_DNA"/>
</dbReference>
<reference evidence="1" key="1">
    <citation type="submission" date="2023-07" db="EMBL/GenBank/DDBJ databases">
        <authorList>
            <consortium name="CYATHOMIX"/>
        </authorList>
    </citation>
    <scope>NUCLEOTIDE SEQUENCE</scope>
    <source>
        <strain evidence="1">N/A</strain>
    </source>
</reference>
<comment type="caution">
    <text evidence="1">The sequence shown here is derived from an EMBL/GenBank/DDBJ whole genome shotgun (WGS) entry which is preliminary data.</text>
</comment>
<name>A0AA36DMH3_CYLNA</name>
<evidence type="ECO:0000313" key="2">
    <source>
        <dbReference type="Proteomes" id="UP001176961"/>
    </source>
</evidence>
<accession>A0AA36DMH3</accession>
<keyword evidence="2" id="KW-1185">Reference proteome</keyword>
<dbReference type="Proteomes" id="UP001176961">
    <property type="component" value="Unassembled WGS sequence"/>
</dbReference>
<gene>
    <name evidence="1" type="ORF">CYNAS_LOCUS1272</name>
</gene>
<evidence type="ECO:0000313" key="1">
    <source>
        <dbReference type="EMBL" id="CAJ0589289.1"/>
    </source>
</evidence>
<proteinExistence type="predicted"/>
<organism evidence="1 2">
    <name type="scientific">Cylicocyclus nassatus</name>
    <name type="common">Nematode worm</name>
    <dbReference type="NCBI Taxonomy" id="53992"/>
    <lineage>
        <taxon>Eukaryota</taxon>
        <taxon>Metazoa</taxon>
        <taxon>Ecdysozoa</taxon>
        <taxon>Nematoda</taxon>
        <taxon>Chromadorea</taxon>
        <taxon>Rhabditida</taxon>
        <taxon>Rhabditina</taxon>
        <taxon>Rhabditomorpha</taxon>
        <taxon>Strongyloidea</taxon>
        <taxon>Strongylidae</taxon>
        <taxon>Cylicocyclus</taxon>
    </lineage>
</organism>